<dbReference type="SUPFAM" id="SSF53474">
    <property type="entry name" value="alpha/beta-Hydrolases"/>
    <property type="match status" value="1"/>
</dbReference>
<protein>
    <submittedName>
        <fullName evidence="2">Alpha/beta hydrolase</fullName>
    </submittedName>
</protein>
<evidence type="ECO:0000259" key="1">
    <source>
        <dbReference type="Pfam" id="PF20408"/>
    </source>
</evidence>
<dbReference type="Pfam" id="PF20408">
    <property type="entry name" value="Abhydrolase_11"/>
    <property type="match status" value="1"/>
</dbReference>
<dbReference type="InterPro" id="IPR029058">
    <property type="entry name" value="AB_hydrolase_fold"/>
</dbReference>
<feature type="domain" description="KANL3/Tex30 alpha/beta hydrolase-like" evidence="1">
    <location>
        <begin position="12"/>
        <end position="204"/>
    </location>
</feature>
<dbReference type="EMBL" id="SMLK01000010">
    <property type="protein sequence ID" value="TFY96719.1"/>
    <property type="molecule type" value="Genomic_DNA"/>
</dbReference>
<dbReference type="InterPro" id="IPR026555">
    <property type="entry name" value="NSL3/Tex30"/>
</dbReference>
<gene>
    <name evidence="2" type="ORF">EZ216_20155</name>
</gene>
<dbReference type="Proteomes" id="UP000297839">
    <property type="component" value="Unassembled WGS sequence"/>
</dbReference>
<comment type="caution">
    <text evidence="2">The sequence shown here is derived from an EMBL/GenBank/DDBJ whole genome shotgun (WGS) entry which is preliminary data.</text>
</comment>
<keyword evidence="2" id="KW-0378">Hydrolase</keyword>
<keyword evidence="3" id="KW-1185">Reference proteome</keyword>
<dbReference type="PANTHER" id="PTHR13136">
    <property type="entry name" value="TESTIS DEVELOPMENT PROTEIN PRTD"/>
    <property type="match status" value="1"/>
</dbReference>
<evidence type="ECO:0000313" key="2">
    <source>
        <dbReference type="EMBL" id="TFY96719.1"/>
    </source>
</evidence>
<name>A0A4Z0BEA9_9BURK</name>
<sequence>MPALADEPASPSAAFVLAHGAGAGMHHAFLAALATGLAQRGIACLRFQFPFMAAGSKRPDAPAVAQEAVRIAVAAAARRWPQLPLFAGGKSFGGRMSSQAQAAAPLPGVRGLVFAGFPLHPAKKPATARADHLRDVRVPMLFLQGTRDALAEFGLIEGVVRGLGSLATLQAIDGADHSFAVPARSGRKAPDVEAELLDAIAGWIAAQR</sequence>
<organism evidence="2 3">
    <name type="scientific">Ramlibacter humi</name>
    <dbReference type="NCBI Taxonomy" id="2530451"/>
    <lineage>
        <taxon>Bacteria</taxon>
        <taxon>Pseudomonadati</taxon>
        <taxon>Pseudomonadota</taxon>
        <taxon>Betaproteobacteria</taxon>
        <taxon>Burkholderiales</taxon>
        <taxon>Comamonadaceae</taxon>
        <taxon>Ramlibacter</taxon>
    </lineage>
</organism>
<accession>A0A4Z0BEA9</accession>
<dbReference type="Gene3D" id="3.40.50.1820">
    <property type="entry name" value="alpha/beta hydrolase"/>
    <property type="match status" value="1"/>
</dbReference>
<dbReference type="OrthoDB" id="652634at2"/>
<evidence type="ECO:0000313" key="3">
    <source>
        <dbReference type="Proteomes" id="UP000297839"/>
    </source>
</evidence>
<proteinExistence type="predicted"/>
<dbReference type="InterPro" id="IPR046879">
    <property type="entry name" value="KANL3/Tex30_Abhydrolase"/>
</dbReference>
<reference evidence="2 3" key="1">
    <citation type="submission" date="2019-03" db="EMBL/GenBank/DDBJ databases">
        <title>Ramlibacter sp. 18x22-1, whole genome shotgun sequence.</title>
        <authorList>
            <person name="Zhang X."/>
            <person name="Feng G."/>
            <person name="Zhu H."/>
        </authorList>
    </citation>
    <scope>NUCLEOTIDE SEQUENCE [LARGE SCALE GENOMIC DNA]</scope>
    <source>
        <strain evidence="2 3">18x22-1</strain>
    </source>
</reference>
<dbReference type="GO" id="GO:0016787">
    <property type="term" value="F:hydrolase activity"/>
    <property type="evidence" value="ECO:0007669"/>
    <property type="project" value="UniProtKB-KW"/>
</dbReference>
<dbReference type="PANTHER" id="PTHR13136:SF11">
    <property type="entry name" value="TESTIS-EXPRESSED PROTEIN 30"/>
    <property type="match status" value="1"/>
</dbReference>
<dbReference type="AlphaFoldDB" id="A0A4Z0BEA9"/>